<dbReference type="EMBL" id="KI662023">
    <property type="protein sequence ID" value="ETN73050.1"/>
    <property type="molecule type" value="Genomic_DNA"/>
</dbReference>
<feature type="region of interest" description="Disordered" evidence="1">
    <location>
        <begin position="65"/>
        <end position="186"/>
    </location>
</feature>
<reference evidence="3" key="1">
    <citation type="journal article" date="2014" name="Nat. Genet.">
        <title>Genome of the human hookworm Necator americanus.</title>
        <authorList>
            <person name="Tang Y.T."/>
            <person name="Gao X."/>
            <person name="Rosa B.A."/>
            <person name="Abubucker S."/>
            <person name="Hallsworth-Pepin K."/>
            <person name="Martin J."/>
            <person name="Tyagi R."/>
            <person name="Heizer E."/>
            <person name="Zhang X."/>
            <person name="Bhonagiri-Palsikar V."/>
            <person name="Minx P."/>
            <person name="Warren W.C."/>
            <person name="Wang Q."/>
            <person name="Zhan B."/>
            <person name="Hotez P.J."/>
            <person name="Sternberg P.W."/>
            <person name="Dougall A."/>
            <person name="Gaze S.T."/>
            <person name="Mulvenna J."/>
            <person name="Sotillo J."/>
            <person name="Ranganathan S."/>
            <person name="Rabelo E.M."/>
            <person name="Wilson R.K."/>
            <person name="Felgner P.L."/>
            <person name="Bethony J."/>
            <person name="Hawdon J.M."/>
            <person name="Gasser R.B."/>
            <person name="Loukas A."/>
            <person name="Mitreva M."/>
        </authorList>
    </citation>
    <scope>NUCLEOTIDE SEQUENCE [LARGE SCALE GENOMIC DNA]</scope>
</reference>
<dbReference type="Proteomes" id="UP000053676">
    <property type="component" value="Unassembled WGS sequence"/>
</dbReference>
<evidence type="ECO:0000313" key="3">
    <source>
        <dbReference type="Proteomes" id="UP000053676"/>
    </source>
</evidence>
<feature type="compositionally biased region" description="Polar residues" evidence="1">
    <location>
        <begin position="95"/>
        <end position="105"/>
    </location>
</feature>
<feature type="compositionally biased region" description="Polar residues" evidence="1">
    <location>
        <begin position="32"/>
        <end position="47"/>
    </location>
</feature>
<evidence type="ECO:0000313" key="2">
    <source>
        <dbReference type="EMBL" id="ETN73050.1"/>
    </source>
</evidence>
<sequence length="186" mass="20524">MDPLMDCSLSAADDDEGKSRTHEMKTNEEDSNSPGKVTYKTDSQSTEEALDPDAAEFPIHCEIHEDSQMTEAVTEESREVEQYFRPRSESPDVFRSTSHPSTIKTQFEGATEEQQHHDTAPTSPAQRFELAYEMEDARDEVRSESGGVRSRGRGARGRGRGGTKPCSGSATPLSNSPLVNAEKKRA</sequence>
<name>W2STT8_NECAM</name>
<dbReference type="OrthoDB" id="5868362at2759"/>
<feature type="compositionally biased region" description="Basic residues" evidence="1">
    <location>
        <begin position="150"/>
        <end position="161"/>
    </location>
</feature>
<feature type="non-terminal residue" evidence="2">
    <location>
        <position position="186"/>
    </location>
</feature>
<proteinExistence type="predicted"/>
<dbReference type="OMA" id="QHHDTAP"/>
<keyword evidence="3" id="KW-1185">Reference proteome</keyword>
<feature type="region of interest" description="Disordered" evidence="1">
    <location>
        <begin position="1"/>
        <end position="51"/>
    </location>
</feature>
<dbReference type="KEGG" id="nai:NECAME_04358"/>
<feature type="compositionally biased region" description="Basic and acidic residues" evidence="1">
    <location>
        <begin position="17"/>
        <end position="28"/>
    </location>
</feature>
<feature type="compositionally biased region" description="Polar residues" evidence="1">
    <location>
        <begin position="166"/>
        <end position="178"/>
    </location>
</feature>
<organism evidence="2 3">
    <name type="scientific">Necator americanus</name>
    <name type="common">Human hookworm</name>
    <dbReference type="NCBI Taxonomy" id="51031"/>
    <lineage>
        <taxon>Eukaryota</taxon>
        <taxon>Metazoa</taxon>
        <taxon>Ecdysozoa</taxon>
        <taxon>Nematoda</taxon>
        <taxon>Chromadorea</taxon>
        <taxon>Rhabditida</taxon>
        <taxon>Rhabditina</taxon>
        <taxon>Rhabditomorpha</taxon>
        <taxon>Strongyloidea</taxon>
        <taxon>Ancylostomatidae</taxon>
        <taxon>Bunostominae</taxon>
        <taxon>Necator</taxon>
    </lineage>
</organism>
<dbReference type="AlphaFoldDB" id="W2STT8"/>
<accession>W2STT8</accession>
<protein>
    <submittedName>
        <fullName evidence="2">Uncharacterized protein</fullName>
    </submittedName>
</protein>
<feature type="compositionally biased region" description="Basic and acidic residues" evidence="1">
    <location>
        <begin position="75"/>
        <end position="92"/>
    </location>
</feature>
<evidence type="ECO:0000256" key="1">
    <source>
        <dbReference type="SAM" id="MobiDB-lite"/>
    </source>
</evidence>
<gene>
    <name evidence="2" type="ORF">NECAME_04358</name>
</gene>